<dbReference type="Gene3D" id="3.90.226.10">
    <property type="entry name" value="2-enoyl-CoA Hydratase, Chain A, domain 1"/>
    <property type="match status" value="1"/>
</dbReference>
<dbReference type="Pfam" id="PF17820">
    <property type="entry name" value="PDZ_6"/>
    <property type="match status" value="1"/>
</dbReference>
<comment type="caution">
    <text evidence="6">The sequence shown here is derived from an EMBL/GenBank/DDBJ whole genome shotgun (WGS) entry which is preliminary data.</text>
</comment>
<evidence type="ECO:0000256" key="1">
    <source>
        <dbReference type="ARBA" id="ARBA00009179"/>
    </source>
</evidence>
<dbReference type="Gene3D" id="3.30.750.44">
    <property type="match status" value="1"/>
</dbReference>
<dbReference type="Pfam" id="PF03572">
    <property type="entry name" value="Peptidase_S41"/>
    <property type="match status" value="1"/>
</dbReference>
<dbReference type="NCBIfam" id="TIGR00225">
    <property type="entry name" value="prc"/>
    <property type="match status" value="1"/>
</dbReference>
<dbReference type="InterPro" id="IPR004447">
    <property type="entry name" value="Peptidase_S41A"/>
</dbReference>
<dbReference type="SMART" id="SM00228">
    <property type="entry name" value="PDZ"/>
    <property type="match status" value="1"/>
</dbReference>
<gene>
    <name evidence="6" type="ORF">CEUSTIGMA_g4353.t1</name>
</gene>
<keyword evidence="2" id="KW-0645">Protease</keyword>
<dbReference type="CDD" id="cd06782">
    <property type="entry name" value="cpPDZ_CPP-like"/>
    <property type="match status" value="1"/>
</dbReference>
<dbReference type="GO" id="GO:0004175">
    <property type="term" value="F:endopeptidase activity"/>
    <property type="evidence" value="ECO:0007669"/>
    <property type="project" value="TreeGrafter"/>
</dbReference>
<proteinExistence type="inferred from homology"/>
<evidence type="ECO:0000259" key="5">
    <source>
        <dbReference type="PROSITE" id="PS50106"/>
    </source>
</evidence>
<dbReference type="EMBL" id="BEGY01000020">
    <property type="protein sequence ID" value="GAX76907.1"/>
    <property type="molecule type" value="Genomic_DNA"/>
</dbReference>
<evidence type="ECO:0000313" key="6">
    <source>
        <dbReference type="EMBL" id="GAX76907.1"/>
    </source>
</evidence>
<dbReference type="InterPro" id="IPR005151">
    <property type="entry name" value="Tail-specific_protease"/>
</dbReference>
<keyword evidence="3" id="KW-0378">Hydrolase</keyword>
<name>A0A250X1F2_9CHLO</name>
<dbReference type="InterPro" id="IPR041489">
    <property type="entry name" value="PDZ_6"/>
</dbReference>
<accession>A0A250X1F2</accession>
<dbReference type="CDD" id="cd07560">
    <property type="entry name" value="Peptidase_S41_CPP"/>
    <property type="match status" value="1"/>
</dbReference>
<dbReference type="SUPFAM" id="SSF52096">
    <property type="entry name" value="ClpP/crotonase"/>
    <property type="match status" value="1"/>
</dbReference>
<dbReference type="GO" id="GO:0006508">
    <property type="term" value="P:proteolysis"/>
    <property type="evidence" value="ECO:0007669"/>
    <property type="project" value="UniProtKB-KW"/>
</dbReference>
<dbReference type="FunFam" id="2.30.42.10:FF:000063">
    <property type="entry name" value="Peptidase, S41 family"/>
    <property type="match status" value="1"/>
</dbReference>
<dbReference type="GO" id="GO:0008236">
    <property type="term" value="F:serine-type peptidase activity"/>
    <property type="evidence" value="ECO:0007669"/>
    <property type="project" value="UniProtKB-KW"/>
</dbReference>
<keyword evidence="4" id="KW-0720">Serine protease</keyword>
<dbReference type="Proteomes" id="UP000232323">
    <property type="component" value="Unassembled WGS sequence"/>
</dbReference>
<dbReference type="InterPro" id="IPR029045">
    <property type="entry name" value="ClpP/crotonase-like_dom_sf"/>
</dbReference>
<dbReference type="AlphaFoldDB" id="A0A250X1F2"/>
<dbReference type="SMART" id="SM00245">
    <property type="entry name" value="TSPc"/>
    <property type="match status" value="1"/>
</dbReference>
<dbReference type="PROSITE" id="PS50106">
    <property type="entry name" value="PDZ"/>
    <property type="match status" value="1"/>
</dbReference>
<comment type="similarity">
    <text evidence="1">Belongs to the peptidase S41A family.</text>
</comment>
<dbReference type="InterPro" id="IPR001478">
    <property type="entry name" value="PDZ"/>
</dbReference>
<reference evidence="6 7" key="1">
    <citation type="submission" date="2017-08" db="EMBL/GenBank/DDBJ databases">
        <title>Acidophilic green algal genome provides insights into adaptation to an acidic environment.</title>
        <authorList>
            <person name="Hirooka S."/>
            <person name="Hirose Y."/>
            <person name="Kanesaki Y."/>
            <person name="Higuchi S."/>
            <person name="Fujiwara T."/>
            <person name="Onuma R."/>
            <person name="Era A."/>
            <person name="Ohbayashi R."/>
            <person name="Uzuka A."/>
            <person name="Nozaki H."/>
            <person name="Yoshikawa H."/>
            <person name="Miyagishima S.Y."/>
        </authorList>
    </citation>
    <scope>NUCLEOTIDE SEQUENCE [LARGE SCALE GENOMIC DNA]</scope>
    <source>
        <strain evidence="6 7">NIES-2499</strain>
    </source>
</reference>
<dbReference type="Gene3D" id="2.30.42.10">
    <property type="match status" value="1"/>
</dbReference>
<evidence type="ECO:0000256" key="4">
    <source>
        <dbReference type="ARBA" id="ARBA00022825"/>
    </source>
</evidence>
<sequence length="585" mass="62805">MAVMKHCNQSLKTRLSPSMRAKNIQICVSYKGLCIPVLREKYGVAQNLVVKQHSSEDDKHCSHLKTLARAFAGACLSAALIATPMTLNVPGASADAGIIRLPASTKPEIFAVQQTLMEAWSIVGETFVDEHFNGRNWPAELKEHMMAAFNAPAPEAAVHQLDDMLASLGDPYTRHISSQDYQSFRVSTDGELQGVGLLIANQMSQEGHLLVLAPIKGGPADRAGVLPGDEVVTIDGKQTRGMNEEAAAQLLRGKGGTEVRVMLARQKEQVPGDAGISETAPKVLLKEVSLKRERVNLSPVYYTALNKVSSSNAIEQERGKDDQLLLPSVGYVRLTQFSSNAADDMRAAVKDLESQGVEEYILDLRSNPGGLVSAGIDVASIWLDGKKPVFNIQGREGDNLLQTTQDESPALTHAPLAVLVDQNSASASEILTGALRDNQRAKIIGDSHTYGKGKIQTVYELNDGSALFVTVAKYKTPKGTEIDHRGLSPDSSCHPMSMNTMLRTRPRVMIATSKLTSTAAAGARTLPAAAAAAGFSPGLPIGPQMEEALVKQLTKDSCVLAAEHILDEKVQKTPGWALMSLKPHA</sequence>
<evidence type="ECO:0000256" key="2">
    <source>
        <dbReference type="ARBA" id="ARBA00022670"/>
    </source>
</evidence>
<protein>
    <recommendedName>
        <fullName evidence="5">PDZ domain-containing protein</fullName>
    </recommendedName>
</protein>
<dbReference type="OrthoDB" id="43580at2759"/>
<organism evidence="6 7">
    <name type="scientific">Chlamydomonas eustigma</name>
    <dbReference type="NCBI Taxonomy" id="1157962"/>
    <lineage>
        <taxon>Eukaryota</taxon>
        <taxon>Viridiplantae</taxon>
        <taxon>Chlorophyta</taxon>
        <taxon>core chlorophytes</taxon>
        <taxon>Chlorophyceae</taxon>
        <taxon>CS clade</taxon>
        <taxon>Chlamydomonadales</taxon>
        <taxon>Chlamydomonadaceae</taxon>
        <taxon>Chlamydomonas</taxon>
    </lineage>
</organism>
<dbReference type="SUPFAM" id="SSF50156">
    <property type="entry name" value="PDZ domain-like"/>
    <property type="match status" value="1"/>
</dbReference>
<dbReference type="STRING" id="1157962.A0A250X1F2"/>
<dbReference type="InterPro" id="IPR036034">
    <property type="entry name" value="PDZ_sf"/>
</dbReference>
<evidence type="ECO:0000256" key="3">
    <source>
        <dbReference type="ARBA" id="ARBA00022801"/>
    </source>
</evidence>
<dbReference type="PANTHER" id="PTHR32060">
    <property type="entry name" value="TAIL-SPECIFIC PROTEASE"/>
    <property type="match status" value="1"/>
</dbReference>
<feature type="domain" description="PDZ" evidence="5">
    <location>
        <begin position="181"/>
        <end position="256"/>
    </location>
</feature>
<dbReference type="PANTHER" id="PTHR32060:SF22">
    <property type="entry name" value="CARBOXYL-TERMINAL-PROCESSING PEPTIDASE 3, CHLOROPLASTIC"/>
    <property type="match status" value="1"/>
</dbReference>
<evidence type="ECO:0000313" key="7">
    <source>
        <dbReference type="Proteomes" id="UP000232323"/>
    </source>
</evidence>
<keyword evidence="7" id="KW-1185">Reference proteome</keyword>